<dbReference type="EMBL" id="ML739043">
    <property type="protein sequence ID" value="KAE8356070.1"/>
    <property type="molecule type" value="Genomic_DNA"/>
</dbReference>
<dbReference type="InterPro" id="IPR040632">
    <property type="entry name" value="Sulfotransfer_4"/>
</dbReference>
<accession>A0A5N6ZIT6</accession>
<evidence type="ECO:0000313" key="3">
    <source>
        <dbReference type="Proteomes" id="UP000327118"/>
    </source>
</evidence>
<dbReference type="OrthoDB" id="408152at2759"/>
<dbReference type="Proteomes" id="UP000327118">
    <property type="component" value="Unassembled WGS sequence"/>
</dbReference>
<dbReference type="Gene3D" id="3.40.50.300">
    <property type="entry name" value="P-loop containing nucleotide triphosphate hydrolases"/>
    <property type="match status" value="1"/>
</dbReference>
<dbReference type="PANTHER" id="PTHR36978:SF4">
    <property type="entry name" value="P-LOOP CONTAINING NUCLEOSIDE TRIPHOSPHATE HYDROLASE PROTEIN"/>
    <property type="match status" value="1"/>
</dbReference>
<protein>
    <recommendedName>
        <fullName evidence="4">P-loop containing nucleoside triphosphate hydrolase protein</fullName>
    </recommendedName>
</protein>
<dbReference type="AlphaFoldDB" id="A0A5N6ZIT6"/>
<dbReference type="Pfam" id="PF17784">
    <property type="entry name" value="Sulfotransfer_4"/>
    <property type="match status" value="1"/>
</dbReference>
<evidence type="ECO:0000313" key="2">
    <source>
        <dbReference type="EMBL" id="KAE8356070.1"/>
    </source>
</evidence>
<keyword evidence="3" id="KW-1185">Reference proteome</keyword>
<reference evidence="3" key="1">
    <citation type="submission" date="2019-04" db="EMBL/GenBank/DDBJ databases">
        <title>Friends and foes A comparative genomics studyof 23 Aspergillus species from section Flavi.</title>
        <authorList>
            <consortium name="DOE Joint Genome Institute"/>
            <person name="Kjaerbolling I."/>
            <person name="Vesth T."/>
            <person name="Frisvad J.C."/>
            <person name="Nybo J.L."/>
            <person name="Theobald S."/>
            <person name="Kildgaard S."/>
            <person name="Isbrandt T."/>
            <person name="Kuo A."/>
            <person name="Sato A."/>
            <person name="Lyhne E.K."/>
            <person name="Kogle M.E."/>
            <person name="Wiebenga A."/>
            <person name="Kun R.S."/>
            <person name="Lubbers R.J."/>
            <person name="Makela M.R."/>
            <person name="Barry K."/>
            <person name="Chovatia M."/>
            <person name="Clum A."/>
            <person name="Daum C."/>
            <person name="Haridas S."/>
            <person name="He G."/>
            <person name="LaButti K."/>
            <person name="Lipzen A."/>
            <person name="Mondo S."/>
            <person name="Riley R."/>
            <person name="Salamov A."/>
            <person name="Simmons B.A."/>
            <person name="Magnuson J.K."/>
            <person name="Henrissat B."/>
            <person name="Mortensen U.H."/>
            <person name="Larsen T.O."/>
            <person name="Devries R.P."/>
            <person name="Grigoriev I.V."/>
            <person name="Machida M."/>
            <person name="Baker S.E."/>
            <person name="Andersen M.R."/>
        </authorList>
    </citation>
    <scope>NUCLEOTIDE SEQUENCE [LARGE SCALE GENOMIC DNA]</scope>
    <source>
        <strain evidence="3">CBS 553.77</strain>
    </source>
</reference>
<gene>
    <name evidence="2" type="ORF">BDV28DRAFT_7362</name>
</gene>
<dbReference type="InterPro" id="IPR027417">
    <property type="entry name" value="P-loop_NTPase"/>
</dbReference>
<organism evidence="2 3">
    <name type="scientific">Aspergillus coremiiformis</name>
    <dbReference type="NCBI Taxonomy" id="138285"/>
    <lineage>
        <taxon>Eukaryota</taxon>
        <taxon>Fungi</taxon>
        <taxon>Dikarya</taxon>
        <taxon>Ascomycota</taxon>
        <taxon>Pezizomycotina</taxon>
        <taxon>Eurotiomycetes</taxon>
        <taxon>Eurotiomycetidae</taxon>
        <taxon>Eurotiales</taxon>
        <taxon>Aspergillaceae</taxon>
        <taxon>Aspergillus</taxon>
        <taxon>Aspergillus subgen. Circumdati</taxon>
    </lineage>
</organism>
<evidence type="ECO:0000256" key="1">
    <source>
        <dbReference type="SAM" id="Phobius"/>
    </source>
</evidence>
<dbReference type="PANTHER" id="PTHR36978">
    <property type="entry name" value="P-LOOP CONTAINING NUCLEOTIDE TRIPHOSPHATE HYDROLASE"/>
    <property type="match status" value="1"/>
</dbReference>
<sequence length="281" mass="32110">MSREIDRLVQPAAGKKMRLIVASCSRTGTLGLHKALQMLGYTPYHMVDVLFRGREPHIKVMAEGVAAHHNPFSGIRPYETADLDKWIGNCDCLMEIPSYIGIQSLAAYMEDPEVKFLLTERNPEKWVRSVNNTIGEANKQAYIFPINILKHFDSELGHFFRLAQMMYWSYSGGTNPDDANNEAVLRKNYVEYIRSVKEVLPKERLLVVKLEEGLGWDQICPFLDVPIPEETYPRGNEPDKFHMLVADYLEPRVKVAMVKFGVFVTATVGIAGYLGWKYHLR</sequence>
<keyword evidence="1" id="KW-0472">Membrane</keyword>
<keyword evidence="1" id="KW-1133">Transmembrane helix</keyword>
<dbReference type="SUPFAM" id="SSF52540">
    <property type="entry name" value="P-loop containing nucleoside triphosphate hydrolases"/>
    <property type="match status" value="1"/>
</dbReference>
<evidence type="ECO:0008006" key="4">
    <source>
        <dbReference type="Google" id="ProtNLM"/>
    </source>
</evidence>
<name>A0A5N6ZIT6_9EURO</name>
<feature type="transmembrane region" description="Helical" evidence="1">
    <location>
        <begin position="256"/>
        <end position="276"/>
    </location>
</feature>
<keyword evidence="1" id="KW-0812">Transmembrane</keyword>
<proteinExistence type="predicted"/>